<protein>
    <submittedName>
        <fullName evidence="2">Uncharacterized protein</fullName>
    </submittedName>
</protein>
<gene>
    <name evidence="2" type="ORF">E2C01_091656</name>
</gene>
<accession>A0A5B7JTE9</accession>
<feature type="region of interest" description="Disordered" evidence="1">
    <location>
        <begin position="74"/>
        <end position="126"/>
    </location>
</feature>
<feature type="region of interest" description="Disordered" evidence="1">
    <location>
        <begin position="1"/>
        <end position="35"/>
    </location>
</feature>
<evidence type="ECO:0000313" key="2">
    <source>
        <dbReference type="EMBL" id="MPC96397.1"/>
    </source>
</evidence>
<feature type="region of interest" description="Disordered" evidence="1">
    <location>
        <begin position="132"/>
        <end position="151"/>
    </location>
</feature>
<dbReference type="EMBL" id="VSRR010105852">
    <property type="protein sequence ID" value="MPC96397.1"/>
    <property type="molecule type" value="Genomic_DNA"/>
</dbReference>
<dbReference type="AlphaFoldDB" id="A0A5B7JTE9"/>
<dbReference type="Proteomes" id="UP000324222">
    <property type="component" value="Unassembled WGS sequence"/>
</dbReference>
<feature type="compositionally biased region" description="Basic and acidic residues" evidence="1">
    <location>
        <begin position="87"/>
        <end position="103"/>
    </location>
</feature>
<comment type="caution">
    <text evidence="2">The sequence shown here is derived from an EMBL/GenBank/DDBJ whole genome shotgun (WGS) entry which is preliminary data.</text>
</comment>
<keyword evidence="3" id="KW-1185">Reference proteome</keyword>
<evidence type="ECO:0000256" key="1">
    <source>
        <dbReference type="SAM" id="MobiDB-lite"/>
    </source>
</evidence>
<sequence>MTKRHRGSAESIEFAQPKQSKVSPGAYDRKSSSHRSAMVAPVIFVQPPVTCSVPDRASCDEDGLNMETSDNIVTAVSCGPPVSKSRVQPDPRPPRIGRSDDGSHPSPTSRKAAVQRPGTSQFPVSSRRLNISCQVSHGQPLQKARPSTPPK</sequence>
<organism evidence="2 3">
    <name type="scientific">Portunus trituberculatus</name>
    <name type="common">Swimming crab</name>
    <name type="synonym">Neptunus trituberculatus</name>
    <dbReference type="NCBI Taxonomy" id="210409"/>
    <lineage>
        <taxon>Eukaryota</taxon>
        <taxon>Metazoa</taxon>
        <taxon>Ecdysozoa</taxon>
        <taxon>Arthropoda</taxon>
        <taxon>Crustacea</taxon>
        <taxon>Multicrustacea</taxon>
        <taxon>Malacostraca</taxon>
        <taxon>Eumalacostraca</taxon>
        <taxon>Eucarida</taxon>
        <taxon>Decapoda</taxon>
        <taxon>Pleocyemata</taxon>
        <taxon>Brachyura</taxon>
        <taxon>Eubrachyura</taxon>
        <taxon>Portunoidea</taxon>
        <taxon>Portunidae</taxon>
        <taxon>Portuninae</taxon>
        <taxon>Portunus</taxon>
    </lineage>
</organism>
<reference evidence="2 3" key="1">
    <citation type="submission" date="2019-05" db="EMBL/GenBank/DDBJ databases">
        <title>Another draft genome of Portunus trituberculatus and its Hox gene families provides insights of decapod evolution.</title>
        <authorList>
            <person name="Jeong J.-H."/>
            <person name="Song I."/>
            <person name="Kim S."/>
            <person name="Choi T."/>
            <person name="Kim D."/>
            <person name="Ryu S."/>
            <person name="Kim W."/>
        </authorList>
    </citation>
    <scope>NUCLEOTIDE SEQUENCE [LARGE SCALE GENOMIC DNA]</scope>
    <source>
        <tissue evidence="2">Muscle</tissue>
    </source>
</reference>
<proteinExistence type="predicted"/>
<feature type="compositionally biased region" description="Polar residues" evidence="1">
    <location>
        <begin position="117"/>
        <end position="126"/>
    </location>
</feature>
<name>A0A5B7JTE9_PORTR</name>
<evidence type="ECO:0000313" key="3">
    <source>
        <dbReference type="Proteomes" id="UP000324222"/>
    </source>
</evidence>